<dbReference type="SUPFAM" id="SSF56784">
    <property type="entry name" value="HAD-like"/>
    <property type="match status" value="1"/>
</dbReference>
<dbReference type="InterPro" id="IPR050256">
    <property type="entry name" value="Glycosyltransferase_2"/>
</dbReference>
<protein>
    <submittedName>
        <fullName evidence="8">Putative glycosyltransferase/hydrolase</fullName>
    </submittedName>
</protein>
<dbReference type="EMBL" id="BBWV01000004">
    <property type="protein sequence ID" value="GAO44979.1"/>
    <property type="molecule type" value="Genomic_DNA"/>
</dbReference>
<keyword evidence="6" id="KW-0812">Transmembrane</keyword>
<dbReference type="Gene3D" id="3.40.50.1000">
    <property type="entry name" value="HAD superfamily/HAD-like"/>
    <property type="match status" value="1"/>
</dbReference>
<dbReference type="Proteomes" id="UP000033121">
    <property type="component" value="Unassembled WGS sequence"/>
</dbReference>
<accession>A0A0E9N585</accession>
<reference evidence="8 9" key="1">
    <citation type="submission" date="2015-04" db="EMBL/GenBank/DDBJ databases">
        <title>Whole genome shotgun sequence of Flavihumibacter petaseus NBRC 106054.</title>
        <authorList>
            <person name="Miyazawa S."/>
            <person name="Hosoyama A."/>
            <person name="Hashimoto M."/>
            <person name="Noguchi M."/>
            <person name="Tsuchikane K."/>
            <person name="Ohji S."/>
            <person name="Yamazoe A."/>
            <person name="Ichikawa N."/>
            <person name="Kimura A."/>
            <person name="Fujita N."/>
        </authorList>
    </citation>
    <scope>NUCLEOTIDE SEQUENCE [LARGE SCALE GENOMIC DNA]</scope>
    <source>
        <strain evidence="8 9">NBRC 106054</strain>
    </source>
</reference>
<keyword evidence="4 8" id="KW-0808">Transferase</keyword>
<evidence type="ECO:0000256" key="3">
    <source>
        <dbReference type="ARBA" id="ARBA00022676"/>
    </source>
</evidence>
<dbReference type="Pfam" id="PF00702">
    <property type="entry name" value="Hydrolase"/>
    <property type="match status" value="1"/>
</dbReference>
<keyword evidence="6" id="KW-0472">Membrane</keyword>
<keyword evidence="8" id="KW-0378">Hydrolase</keyword>
<keyword evidence="9" id="KW-1185">Reference proteome</keyword>
<evidence type="ECO:0000259" key="7">
    <source>
        <dbReference type="Pfam" id="PF00535"/>
    </source>
</evidence>
<dbReference type="InterPro" id="IPR023214">
    <property type="entry name" value="HAD_sf"/>
</dbReference>
<organism evidence="8 9">
    <name type="scientific">Flavihumibacter petaseus NBRC 106054</name>
    <dbReference type="NCBI Taxonomy" id="1220578"/>
    <lineage>
        <taxon>Bacteria</taxon>
        <taxon>Pseudomonadati</taxon>
        <taxon>Bacteroidota</taxon>
        <taxon>Chitinophagia</taxon>
        <taxon>Chitinophagales</taxon>
        <taxon>Chitinophagaceae</taxon>
        <taxon>Flavihumibacter</taxon>
    </lineage>
</organism>
<feature type="transmembrane region" description="Helical" evidence="6">
    <location>
        <begin position="456"/>
        <end position="474"/>
    </location>
</feature>
<dbReference type="PANTHER" id="PTHR48090">
    <property type="entry name" value="UNDECAPRENYL-PHOSPHATE 4-DEOXY-4-FORMAMIDO-L-ARABINOSE TRANSFERASE-RELATED"/>
    <property type="match status" value="1"/>
</dbReference>
<evidence type="ECO:0000313" key="8">
    <source>
        <dbReference type="EMBL" id="GAO44979.1"/>
    </source>
</evidence>
<dbReference type="GO" id="GO:0016757">
    <property type="term" value="F:glycosyltransferase activity"/>
    <property type="evidence" value="ECO:0007669"/>
    <property type="project" value="UniProtKB-KW"/>
</dbReference>
<dbReference type="Pfam" id="PF00535">
    <property type="entry name" value="Glycos_transf_2"/>
    <property type="match status" value="1"/>
</dbReference>
<dbReference type="OrthoDB" id="9797819at2"/>
<dbReference type="GO" id="GO:0016787">
    <property type="term" value="F:hydrolase activity"/>
    <property type="evidence" value="ECO:0007669"/>
    <property type="project" value="UniProtKB-KW"/>
</dbReference>
<keyword evidence="3" id="KW-0328">Glycosyltransferase</keyword>
<dbReference type="Gene3D" id="3.90.550.10">
    <property type="entry name" value="Spore Coat Polysaccharide Biosynthesis Protein SpsA, Chain A"/>
    <property type="match status" value="1"/>
</dbReference>
<dbReference type="STRING" id="1220578.FPE01S_04_02220"/>
<proteinExistence type="inferred from homology"/>
<comment type="similarity">
    <text evidence="2">Belongs to the glycosyltransferase 2 family.</text>
</comment>
<dbReference type="AlphaFoldDB" id="A0A0E9N585"/>
<comment type="cofactor">
    <cofactor evidence="1">
        <name>Mg(2+)</name>
        <dbReference type="ChEBI" id="CHEBI:18420"/>
    </cofactor>
</comment>
<dbReference type="InterPro" id="IPR036412">
    <property type="entry name" value="HAD-like_sf"/>
</dbReference>
<evidence type="ECO:0000256" key="1">
    <source>
        <dbReference type="ARBA" id="ARBA00001946"/>
    </source>
</evidence>
<feature type="domain" description="Glycosyltransferase 2-like" evidence="7">
    <location>
        <begin position="3"/>
        <end position="117"/>
    </location>
</feature>
<evidence type="ECO:0000256" key="6">
    <source>
        <dbReference type="SAM" id="Phobius"/>
    </source>
</evidence>
<dbReference type="PANTHER" id="PTHR48090:SF10">
    <property type="entry name" value="GLUCOSYL-3-PHOSPHOGLYCERATE SYNTHASE"/>
    <property type="match status" value="1"/>
</dbReference>
<evidence type="ECO:0000256" key="5">
    <source>
        <dbReference type="ARBA" id="ARBA00022842"/>
    </source>
</evidence>
<evidence type="ECO:0000313" key="9">
    <source>
        <dbReference type="Proteomes" id="UP000033121"/>
    </source>
</evidence>
<dbReference type="InterPro" id="IPR029044">
    <property type="entry name" value="Nucleotide-diphossugar_trans"/>
</dbReference>
<keyword evidence="6" id="KW-1133">Transmembrane helix</keyword>
<dbReference type="InterPro" id="IPR001173">
    <property type="entry name" value="Glyco_trans_2-like"/>
</dbReference>
<dbReference type="CDD" id="cd04179">
    <property type="entry name" value="DPM_DPG-synthase_like"/>
    <property type="match status" value="1"/>
</dbReference>
<evidence type="ECO:0000256" key="2">
    <source>
        <dbReference type="ARBA" id="ARBA00006739"/>
    </source>
</evidence>
<gene>
    <name evidence="8" type="ORF">FPE01S_04_02220</name>
</gene>
<name>A0A0E9N585_9BACT</name>
<dbReference type="SUPFAM" id="SSF53448">
    <property type="entry name" value="Nucleotide-diphospho-sugar transferases"/>
    <property type="match status" value="1"/>
</dbReference>
<dbReference type="RefSeq" id="WP_052956062.1">
    <property type="nucleotide sequence ID" value="NZ_BBWV01000004.1"/>
</dbReference>
<comment type="caution">
    <text evidence="8">The sequence shown here is derived from an EMBL/GenBank/DDBJ whole genome shotgun (WGS) entry which is preliminary data.</text>
</comment>
<keyword evidence="5" id="KW-0460">Magnesium</keyword>
<sequence>MVSVIIPVLNEGATIRKVIRIIRQSSLPLEVILVDDNSTDNTIAEARKENVRIITSSRRGKGLSMREGLLAAKFETVVYLDGDIITYPPDVVDLLANPILSGEADFVKSTFKRQAGRVTQLVAKPLLSILFPELGNLEQPLSGMIAAKKSFLEKVTFENDYGVDVGLLIDVHRMKARIRQVNIGRVQNAMQSLENLGKMSKQVTRTILNKADAQSLQTLGHIDLINRQMESAVLESIDKMEKMVLLEMNHLVLDGHFGQTASRTLGLAEGYEAIEKLYQTTPEKLSAVASLFAGTSLPTLLEIADDIPLVPGIRELIYDLKKRGYSVGLITEQFSCVANHLKNVLGFDFVVCNTLVLSEGIATGEIEFNPFFTRGNDIGTYGKQQVFSHIQERYNLRTDNIIYVTANRNDRACIDAAGIGVLIEDGDLAHLENVLPGQKKTNGMNAFRKPIRPASVVLPAVMLTAVGVMAWVGWKTFIKKALPDDSSAAPCLN</sequence>
<evidence type="ECO:0000256" key="4">
    <source>
        <dbReference type="ARBA" id="ARBA00022679"/>
    </source>
</evidence>